<dbReference type="EMBL" id="LGRX02011650">
    <property type="protein sequence ID" value="KAK3268695.1"/>
    <property type="molecule type" value="Genomic_DNA"/>
</dbReference>
<gene>
    <name evidence="1" type="ORF">CYMTET_22814</name>
</gene>
<sequence length="72" mass="8112">MKELNTLLGTDAKRNISRAYQFKIMESQAMDNGVVEVVHEPYGATKDNVMALVKDINSTNDINRRKDVVDLS</sequence>
<proteinExistence type="predicted"/>
<reference evidence="1 2" key="1">
    <citation type="journal article" date="2015" name="Genome Biol. Evol.">
        <title>Comparative Genomics of a Bacterivorous Green Alga Reveals Evolutionary Causalities and Consequences of Phago-Mixotrophic Mode of Nutrition.</title>
        <authorList>
            <person name="Burns J.A."/>
            <person name="Paasch A."/>
            <person name="Narechania A."/>
            <person name="Kim E."/>
        </authorList>
    </citation>
    <scope>NUCLEOTIDE SEQUENCE [LARGE SCALE GENOMIC DNA]</scope>
    <source>
        <strain evidence="1 2">PLY_AMNH</strain>
    </source>
</reference>
<dbReference type="AlphaFoldDB" id="A0AAE0G001"/>
<organism evidence="1 2">
    <name type="scientific">Cymbomonas tetramitiformis</name>
    <dbReference type="NCBI Taxonomy" id="36881"/>
    <lineage>
        <taxon>Eukaryota</taxon>
        <taxon>Viridiplantae</taxon>
        <taxon>Chlorophyta</taxon>
        <taxon>Pyramimonadophyceae</taxon>
        <taxon>Pyramimonadales</taxon>
        <taxon>Pyramimonadaceae</taxon>
        <taxon>Cymbomonas</taxon>
    </lineage>
</organism>
<protein>
    <submittedName>
        <fullName evidence="1">Uncharacterized protein</fullName>
    </submittedName>
</protein>
<accession>A0AAE0G001</accession>
<keyword evidence="2" id="KW-1185">Reference proteome</keyword>
<evidence type="ECO:0000313" key="2">
    <source>
        <dbReference type="Proteomes" id="UP001190700"/>
    </source>
</evidence>
<comment type="caution">
    <text evidence="1">The sequence shown here is derived from an EMBL/GenBank/DDBJ whole genome shotgun (WGS) entry which is preliminary data.</text>
</comment>
<evidence type="ECO:0000313" key="1">
    <source>
        <dbReference type="EMBL" id="KAK3268695.1"/>
    </source>
</evidence>
<name>A0AAE0G001_9CHLO</name>
<dbReference type="Proteomes" id="UP001190700">
    <property type="component" value="Unassembled WGS sequence"/>
</dbReference>